<gene>
    <name evidence="2" type="ORF">CCMA1212_008160</name>
</gene>
<dbReference type="Proteomes" id="UP001642720">
    <property type="component" value="Unassembled WGS sequence"/>
</dbReference>
<name>A0ABY2GVL5_9HYPO</name>
<reference evidence="2 3" key="1">
    <citation type="submission" date="2018-01" db="EMBL/GenBank/DDBJ databases">
        <title>Genome characterization of the sugarcane-associated fungus Trichoderma ghanense CCMA-1212 and their application in lignocelulose bioconversion.</title>
        <authorList>
            <person name="Steindorff A.S."/>
            <person name="Mendes T.D."/>
            <person name="Vilela E.S.D."/>
            <person name="Rodrigues D.S."/>
            <person name="Formighieri E.F."/>
            <person name="Melo I.S."/>
            <person name="Favaro L.C.L."/>
        </authorList>
    </citation>
    <scope>NUCLEOTIDE SEQUENCE [LARGE SCALE GENOMIC DNA]</scope>
    <source>
        <strain evidence="2 3">CCMA-1212</strain>
    </source>
</reference>
<evidence type="ECO:0000256" key="1">
    <source>
        <dbReference type="SAM" id="MobiDB-lite"/>
    </source>
</evidence>
<evidence type="ECO:0000313" key="3">
    <source>
        <dbReference type="Proteomes" id="UP001642720"/>
    </source>
</evidence>
<sequence>MCAKGLDLAAACKQNRHLRASSFWRPGIWRDGEKRGRSLAGFASEIATRCLGSGSVFLVVRFSQEIPWLSALAWCQQYVTVECYNVLAPASASISTACVVNASTRRIQESAECEECSSNQIAAGYTERLRVSTCCKLSASHPNLSVHVPDGRSDYLIQRPAWTPSRASDWRPSCADTREKRSGERLEQREGETRCQVVHGGARVDTTMQRSMQRSSDVATERGPWWRDSVSLFVVKYGARAVLCSARHLVVAVISFALLCFALLCCPRPVDSGDAVCFKRPGQSFVLDALSAATTLKAAREFPGWAQSLADRPLCGDESYLSR</sequence>
<organism evidence="2 3">
    <name type="scientific">Trichoderma ghanense</name>
    <dbReference type="NCBI Taxonomy" id="65468"/>
    <lineage>
        <taxon>Eukaryota</taxon>
        <taxon>Fungi</taxon>
        <taxon>Dikarya</taxon>
        <taxon>Ascomycota</taxon>
        <taxon>Pezizomycotina</taxon>
        <taxon>Sordariomycetes</taxon>
        <taxon>Hypocreomycetidae</taxon>
        <taxon>Hypocreales</taxon>
        <taxon>Hypocreaceae</taxon>
        <taxon>Trichoderma</taxon>
    </lineage>
</organism>
<dbReference type="RefSeq" id="XP_073556052.1">
    <property type="nucleotide sequence ID" value="XM_073705306.1"/>
</dbReference>
<dbReference type="GeneID" id="300579756"/>
<keyword evidence="3" id="KW-1185">Reference proteome</keyword>
<feature type="region of interest" description="Disordered" evidence="1">
    <location>
        <begin position="172"/>
        <end position="192"/>
    </location>
</feature>
<dbReference type="EMBL" id="PPTA01000012">
    <property type="protein sequence ID" value="TFA99850.1"/>
    <property type="molecule type" value="Genomic_DNA"/>
</dbReference>
<accession>A0ABY2GVL5</accession>
<proteinExistence type="predicted"/>
<comment type="caution">
    <text evidence="2">The sequence shown here is derived from an EMBL/GenBank/DDBJ whole genome shotgun (WGS) entry which is preliminary data.</text>
</comment>
<feature type="compositionally biased region" description="Basic and acidic residues" evidence="1">
    <location>
        <begin position="176"/>
        <end position="192"/>
    </location>
</feature>
<evidence type="ECO:0000313" key="2">
    <source>
        <dbReference type="EMBL" id="TFA99850.1"/>
    </source>
</evidence>
<evidence type="ECO:0008006" key="4">
    <source>
        <dbReference type="Google" id="ProtNLM"/>
    </source>
</evidence>
<protein>
    <recommendedName>
        <fullName evidence="4">Transmembrane protein</fullName>
    </recommendedName>
</protein>